<dbReference type="CDD" id="cd01670">
    <property type="entry name" value="Death"/>
    <property type="match status" value="1"/>
</dbReference>
<name>A0AAN0J4T9_AMPQE</name>
<keyword evidence="2" id="KW-0472">Membrane</keyword>
<accession>A0AAN0J4T9</accession>
<feature type="signal peptide" evidence="3">
    <location>
        <begin position="1"/>
        <end position="20"/>
    </location>
</feature>
<keyword evidence="3" id="KW-0732">Signal</keyword>
<dbReference type="KEGG" id="aqu:109581770"/>
<dbReference type="AlphaFoldDB" id="A0AAN0J4T9"/>
<evidence type="ECO:0000256" key="1">
    <source>
        <dbReference type="SAM" id="MobiDB-lite"/>
    </source>
</evidence>
<feature type="chain" id="PRO_5042882207" description="Death domain-containing protein" evidence="3">
    <location>
        <begin position="21"/>
        <end position="920"/>
    </location>
</feature>
<keyword evidence="2" id="KW-0812">Transmembrane</keyword>
<keyword evidence="5" id="KW-1185">Reference proteome</keyword>
<dbReference type="InterPro" id="IPR011029">
    <property type="entry name" value="DEATH-like_dom_sf"/>
</dbReference>
<feature type="region of interest" description="Disordered" evidence="1">
    <location>
        <begin position="533"/>
        <end position="577"/>
    </location>
</feature>
<feature type="compositionally biased region" description="Basic and acidic residues" evidence="1">
    <location>
        <begin position="553"/>
        <end position="568"/>
    </location>
</feature>
<evidence type="ECO:0000313" key="4">
    <source>
        <dbReference type="EnsemblMetazoa" id="XP_019851728.1"/>
    </source>
</evidence>
<evidence type="ECO:0000313" key="5">
    <source>
        <dbReference type="Proteomes" id="UP000007879"/>
    </source>
</evidence>
<dbReference type="RefSeq" id="XP_019851728.1">
    <property type="nucleotide sequence ID" value="XM_019996169.1"/>
</dbReference>
<evidence type="ECO:0000256" key="3">
    <source>
        <dbReference type="SAM" id="SignalP"/>
    </source>
</evidence>
<sequence length="920" mass="106421">MMMTFQFFLLIALSFKVVSTNTLPTNEEYLNITNLDEILQALEKQNFEVAKWRDLCLVLGIYKPTLNGIEATNQHHGVDRCLQECLSSWLSKADKVKQKGGPTWYSLIVGLRNIKEINTADKIHRNKHSQEHPACEIFERYTSDSSIQKNLLSLVNLLYGEKIVKKVLWPKDGRELLQHIGNSICVNYQILEAFGVVLQQSPVTMSIGRNILKEYKRRFPEKKDVTSSDNKNVHFVASSDLNFTKLRGEFADAIFDINQAMIDKPSLQELYQYLRWGYKHLRPHLRDCENRADILNLISEHSSLIDIGLLESIVFKFNIEEAKPAIQKYKENVNKFRQSLRHVLDEKFFHRHLLQSETITFSIDQDVDGITLKDVEKLIKAAFKEHAPCIRVHVISESNSFTVTCSFPLLLYEEINLAAMENIEALKEKGLQRLTIGFNTVYDKACEQQLDTEDDHCSQSIHSGRLEQMAIYISVKQLNEAHDKEDHTSTNSYLDMVSSVSSWLLILLILFITTIYVLVKPVLTDQKREAKSTQETLDKESQAHLQTNIEETEQARDTNDKELKRSDSDGADAAPHTWRHFKRAPKEVIIIGSFGNHEQWKLPGTIVSPKLIPAGVEGFYENWIVQEVESIVEIYKKDPANYELKDIPEKGESRQFYLDKIKSLFENCKKDEALIYYTGHGEKDTGNWCFEDGVISFNDIFELYMMHFRGKSLQIVSDCSYSGKWIHDCGKKLDEYGILSCGHKTREQKMLFKIFTSCLPHEEATLLTYSRKGIRYSEEDKGVLIKYDEEIKMEPAQKGQYPMHVDFRHIHCYKMPGDQCELDSTCTWEDRLCKKRERIVFLVDNKHDKFPSWYYLLISGDTFDEFKGKQDQESIGVEEATKYGKVLYSGPGQNPSSDVKKKLNLRFDMNTYASYKFTDC</sequence>
<dbReference type="EnsemblMetazoa" id="XM_019996169.1">
    <property type="protein sequence ID" value="XP_019851728.1"/>
    <property type="gene ID" value="LOC109581770"/>
</dbReference>
<feature type="transmembrane region" description="Helical" evidence="2">
    <location>
        <begin position="500"/>
        <end position="519"/>
    </location>
</feature>
<dbReference type="Gene3D" id="1.10.533.10">
    <property type="entry name" value="Death Domain, Fas"/>
    <property type="match status" value="1"/>
</dbReference>
<protein>
    <recommendedName>
        <fullName evidence="6">Death domain-containing protein</fullName>
    </recommendedName>
</protein>
<reference evidence="5" key="1">
    <citation type="journal article" date="2010" name="Nature">
        <title>The Amphimedon queenslandica genome and the evolution of animal complexity.</title>
        <authorList>
            <person name="Srivastava M."/>
            <person name="Simakov O."/>
            <person name="Chapman J."/>
            <person name="Fahey B."/>
            <person name="Gauthier M.E."/>
            <person name="Mitros T."/>
            <person name="Richards G.S."/>
            <person name="Conaco C."/>
            <person name="Dacre M."/>
            <person name="Hellsten U."/>
            <person name="Larroux C."/>
            <person name="Putnam N.H."/>
            <person name="Stanke M."/>
            <person name="Adamska M."/>
            <person name="Darling A."/>
            <person name="Degnan S.M."/>
            <person name="Oakley T.H."/>
            <person name="Plachetzki D.C."/>
            <person name="Zhai Y."/>
            <person name="Adamski M."/>
            <person name="Calcino A."/>
            <person name="Cummins S.F."/>
            <person name="Goodstein D.M."/>
            <person name="Harris C."/>
            <person name="Jackson D.J."/>
            <person name="Leys S.P."/>
            <person name="Shu S."/>
            <person name="Woodcroft B.J."/>
            <person name="Vervoort M."/>
            <person name="Kosik K.S."/>
            <person name="Manning G."/>
            <person name="Degnan B.M."/>
            <person name="Rokhsar D.S."/>
        </authorList>
    </citation>
    <scope>NUCLEOTIDE SEQUENCE [LARGE SCALE GENOMIC DNA]</scope>
</reference>
<dbReference type="GeneID" id="109581770"/>
<evidence type="ECO:0008006" key="6">
    <source>
        <dbReference type="Google" id="ProtNLM"/>
    </source>
</evidence>
<evidence type="ECO:0000256" key="2">
    <source>
        <dbReference type="SAM" id="Phobius"/>
    </source>
</evidence>
<proteinExistence type="predicted"/>
<feature type="compositionally biased region" description="Basic and acidic residues" evidence="1">
    <location>
        <begin position="533"/>
        <end position="542"/>
    </location>
</feature>
<keyword evidence="2" id="KW-1133">Transmembrane helix</keyword>
<organism evidence="4 5">
    <name type="scientific">Amphimedon queenslandica</name>
    <name type="common">Sponge</name>
    <dbReference type="NCBI Taxonomy" id="400682"/>
    <lineage>
        <taxon>Eukaryota</taxon>
        <taxon>Metazoa</taxon>
        <taxon>Porifera</taxon>
        <taxon>Demospongiae</taxon>
        <taxon>Heteroscleromorpha</taxon>
        <taxon>Haplosclerida</taxon>
        <taxon>Niphatidae</taxon>
        <taxon>Amphimedon</taxon>
    </lineage>
</organism>
<dbReference type="Proteomes" id="UP000007879">
    <property type="component" value="Unassembled WGS sequence"/>
</dbReference>
<reference evidence="4" key="2">
    <citation type="submission" date="2024-06" db="UniProtKB">
        <authorList>
            <consortium name="EnsemblMetazoa"/>
        </authorList>
    </citation>
    <scope>IDENTIFICATION</scope>
</reference>